<gene>
    <name evidence="1" type="ORF">IQ24_02699</name>
</gene>
<accession>A0A562NL28</accession>
<protein>
    <submittedName>
        <fullName evidence="1">Uncharacterized protein</fullName>
    </submittedName>
</protein>
<proteinExistence type="predicted"/>
<name>A0A562NL28_9RHOB</name>
<dbReference type="Proteomes" id="UP000316225">
    <property type="component" value="Unassembled WGS sequence"/>
</dbReference>
<sequence>MTSKSMKVDVKETAQLERTSLKQAVSWLASDPAHDANCTPRPHEREVPHIVASSRYFQLAYGGLGHV</sequence>
<comment type="caution">
    <text evidence="1">The sequence shown here is derived from an EMBL/GenBank/DDBJ whole genome shotgun (WGS) entry which is preliminary data.</text>
</comment>
<reference evidence="1 2" key="1">
    <citation type="journal article" date="2015" name="Stand. Genomic Sci.">
        <title>Genomic Encyclopedia of Bacterial and Archaeal Type Strains, Phase III: the genomes of soil and plant-associated and newly described type strains.</title>
        <authorList>
            <person name="Whitman W.B."/>
            <person name="Woyke T."/>
            <person name="Klenk H.P."/>
            <person name="Zhou Y."/>
            <person name="Lilburn T.G."/>
            <person name="Beck B.J."/>
            <person name="De Vos P."/>
            <person name="Vandamme P."/>
            <person name="Eisen J.A."/>
            <person name="Garrity G."/>
            <person name="Hugenholtz P."/>
            <person name="Kyrpides N.C."/>
        </authorList>
    </citation>
    <scope>NUCLEOTIDE SEQUENCE [LARGE SCALE GENOMIC DNA]</scope>
    <source>
        <strain evidence="1 2">CGMCC 1.5364</strain>
    </source>
</reference>
<organism evidence="1 2">
    <name type="scientific">Paracoccus sulfuroxidans</name>
    <dbReference type="NCBI Taxonomy" id="384678"/>
    <lineage>
        <taxon>Bacteria</taxon>
        <taxon>Pseudomonadati</taxon>
        <taxon>Pseudomonadota</taxon>
        <taxon>Alphaproteobacteria</taxon>
        <taxon>Rhodobacterales</taxon>
        <taxon>Paracoccaceae</taxon>
        <taxon>Paracoccus</taxon>
    </lineage>
</organism>
<dbReference type="AlphaFoldDB" id="A0A562NL28"/>
<keyword evidence="2" id="KW-1185">Reference proteome</keyword>
<evidence type="ECO:0000313" key="1">
    <source>
        <dbReference type="EMBL" id="TWI32823.1"/>
    </source>
</evidence>
<dbReference type="EMBL" id="VLKU01000008">
    <property type="protein sequence ID" value="TWI32823.1"/>
    <property type="molecule type" value="Genomic_DNA"/>
</dbReference>
<evidence type="ECO:0000313" key="2">
    <source>
        <dbReference type="Proteomes" id="UP000316225"/>
    </source>
</evidence>
<dbReference type="RefSeq" id="WP_145398650.1">
    <property type="nucleotide sequence ID" value="NZ_VLKU01000008.1"/>
</dbReference>